<keyword evidence="5" id="KW-0521">NADP</keyword>
<dbReference type="InterPro" id="IPR023753">
    <property type="entry name" value="FAD/NAD-binding_dom"/>
</dbReference>
<dbReference type="Gene3D" id="3.50.50.60">
    <property type="entry name" value="FAD/NAD(P)-binding domain"/>
    <property type="match status" value="1"/>
</dbReference>
<evidence type="ECO:0000256" key="1">
    <source>
        <dbReference type="ARBA" id="ARBA00001974"/>
    </source>
</evidence>
<comment type="cofactor">
    <cofactor evidence="1">
        <name>FAD</name>
        <dbReference type="ChEBI" id="CHEBI:57692"/>
    </cofactor>
</comment>
<proteinExistence type="predicted"/>
<evidence type="ECO:0000313" key="9">
    <source>
        <dbReference type="EMBL" id="GAA4664308.1"/>
    </source>
</evidence>
<gene>
    <name evidence="9" type="ORF">GCM10025780_01450</name>
</gene>
<dbReference type="InterPro" id="IPR055275">
    <property type="entry name" value="Ferredox_Rdtase"/>
</dbReference>
<name>A0ABP8VK46_9MICO</name>
<reference evidence="10" key="1">
    <citation type="journal article" date="2019" name="Int. J. Syst. Evol. Microbiol.">
        <title>The Global Catalogue of Microorganisms (GCM) 10K type strain sequencing project: providing services to taxonomists for standard genome sequencing and annotation.</title>
        <authorList>
            <consortium name="The Broad Institute Genomics Platform"/>
            <consortium name="The Broad Institute Genome Sequencing Center for Infectious Disease"/>
            <person name="Wu L."/>
            <person name="Ma J."/>
        </authorList>
    </citation>
    <scope>NUCLEOTIDE SEQUENCE [LARGE SCALE GENOMIC DNA]</scope>
    <source>
        <strain evidence="10">JCM 18956</strain>
    </source>
</reference>
<protein>
    <recommendedName>
        <fullName evidence="2">ferredoxin--NADP(+) reductase</fullName>
        <ecNumber evidence="2">1.18.1.2</ecNumber>
    </recommendedName>
</protein>
<accession>A0ABP8VK46</accession>
<evidence type="ECO:0000256" key="5">
    <source>
        <dbReference type="ARBA" id="ARBA00022857"/>
    </source>
</evidence>
<evidence type="ECO:0000313" key="10">
    <source>
        <dbReference type="Proteomes" id="UP001501295"/>
    </source>
</evidence>
<dbReference type="RefSeq" id="WP_345372053.1">
    <property type="nucleotide sequence ID" value="NZ_BAABLM010000001.1"/>
</dbReference>
<dbReference type="PANTHER" id="PTHR48467">
    <property type="entry name" value="GLUTAMATE SYNTHASE 1 [NADH], CHLOROPLASTIC-LIKE"/>
    <property type="match status" value="1"/>
</dbReference>
<evidence type="ECO:0000259" key="8">
    <source>
        <dbReference type="Pfam" id="PF07992"/>
    </source>
</evidence>
<dbReference type="PANTHER" id="PTHR48467:SF1">
    <property type="entry name" value="GLUTAMATE SYNTHASE 1 [NADH], CHLOROPLASTIC-LIKE"/>
    <property type="match status" value="1"/>
</dbReference>
<dbReference type="SUPFAM" id="SSF51971">
    <property type="entry name" value="Nucleotide-binding domain"/>
    <property type="match status" value="1"/>
</dbReference>
<dbReference type="Proteomes" id="UP001501295">
    <property type="component" value="Unassembled WGS sequence"/>
</dbReference>
<dbReference type="EMBL" id="BAABLM010000001">
    <property type="protein sequence ID" value="GAA4664308.1"/>
    <property type="molecule type" value="Genomic_DNA"/>
</dbReference>
<sequence length="397" mass="41274">MSQADPGAGSPTVAIVGSGPSGCYTAQFLRKHWRDSEIVVFDRLDLPYGLVRYGVAPDHQGTKAVAKQFDRLFERDGVRFVGRTEVGTDVTLEALREAFDVVVLATGLSADRPLDGAADGLAGVYGAGTLTRLVNGHPDELVDGIELGSVVTIVGQGNVALDLVRLFLTPAADLLALGVAPEVVETLGRGPIERIEIVGRSAAPMAKFDVAMAKELSRLPDVAFLADGLELDPEDGAGAGDEARRSAIADLVAGSPEDASRTVHFRFGWSPDHVTGTDSVDGIVFRSADGRELAVRTDSVCTAIGFAEAETAPVQRTAHEGPGADIGRGILDDGLFVVGWLRRGPQGTIPANRADSKMVAETIATAVAGGDLPIGKPGFAAIAPALETPAEALPTLI</sequence>
<dbReference type="Gene3D" id="3.40.50.720">
    <property type="entry name" value="NAD(P)-binding Rossmann-like Domain"/>
    <property type="match status" value="1"/>
</dbReference>
<keyword evidence="4" id="KW-0274">FAD</keyword>
<dbReference type="PRINTS" id="PR00419">
    <property type="entry name" value="ADXRDTASE"/>
</dbReference>
<evidence type="ECO:0000256" key="6">
    <source>
        <dbReference type="ARBA" id="ARBA00023002"/>
    </source>
</evidence>
<feature type="domain" description="FAD/NAD(P)-binding" evidence="8">
    <location>
        <begin position="12"/>
        <end position="168"/>
    </location>
</feature>
<comment type="caution">
    <text evidence="9">The sequence shown here is derived from an EMBL/GenBank/DDBJ whole genome shotgun (WGS) entry which is preliminary data.</text>
</comment>
<keyword evidence="6" id="KW-0560">Oxidoreductase</keyword>
<evidence type="ECO:0000256" key="2">
    <source>
        <dbReference type="ARBA" id="ARBA00013223"/>
    </source>
</evidence>
<evidence type="ECO:0000256" key="3">
    <source>
        <dbReference type="ARBA" id="ARBA00022630"/>
    </source>
</evidence>
<dbReference type="EC" id="1.18.1.2" evidence="2"/>
<comment type="catalytic activity">
    <reaction evidence="7">
        <text>2 reduced [2Fe-2S]-[ferredoxin] + NADP(+) + H(+) = 2 oxidized [2Fe-2S]-[ferredoxin] + NADPH</text>
        <dbReference type="Rhea" id="RHEA:20125"/>
        <dbReference type="Rhea" id="RHEA-COMP:10000"/>
        <dbReference type="Rhea" id="RHEA-COMP:10001"/>
        <dbReference type="ChEBI" id="CHEBI:15378"/>
        <dbReference type="ChEBI" id="CHEBI:33737"/>
        <dbReference type="ChEBI" id="CHEBI:33738"/>
        <dbReference type="ChEBI" id="CHEBI:57783"/>
        <dbReference type="ChEBI" id="CHEBI:58349"/>
        <dbReference type="EC" id="1.18.1.2"/>
    </reaction>
</comment>
<dbReference type="Pfam" id="PF07992">
    <property type="entry name" value="Pyr_redox_2"/>
    <property type="match status" value="1"/>
</dbReference>
<organism evidence="9 10">
    <name type="scientific">Frondihabitans cladoniiphilus</name>
    <dbReference type="NCBI Taxonomy" id="715785"/>
    <lineage>
        <taxon>Bacteria</taxon>
        <taxon>Bacillati</taxon>
        <taxon>Actinomycetota</taxon>
        <taxon>Actinomycetes</taxon>
        <taxon>Micrococcales</taxon>
        <taxon>Microbacteriaceae</taxon>
        <taxon>Frondihabitans</taxon>
    </lineage>
</organism>
<evidence type="ECO:0000256" key="4">
    <source>
        <dbReference type="ARBA" id="ARBA00022827"/>
    </source>
</evidence>
<keyword evidence="10" id="KW-1185">Reference proteome</keyword>
<dbReference type="InterPro" id="IPR036188">
    <property type="entry name" value="FAD/NAD-bd_sf"/>
</dbReference>
<keyword evidence="3" id="KW-0285">Flavoprotein</keyword>
<evidence type="ECO:0000256" key="7">
    <source>
        <dbReference type="ARBA" id="ARBA00047776"/>
    </source>
</evidence>